<organism evidence="1 2">
    <name type="scientific">Candidatus Brocadia sinica JPN1</name>
    <dbReference type="NCBI Taxonomy" id="1197129"/>
    <lineage>
        <taxon>Bacteria</taxon>
        <taxon>Pseudomonadati</taxon>
        <taxon>Planctomycetota</taxon>
        <taxon>Candidatus Brocadiia</taxon>
        <taxon>Candidatus Brocadiales</taxon>
        <taxon>Candidatus Brocadiaceae</taxon>
        <taxon>Candidatus Brocadia</taxon>
    </lineage>
</organism>
<reference evidence="2" key="1">
    <citation type="journal article" date="2015" name="Genome Announc.">
        <title>Draft Genome Sequence of an Anaerobic Ammonium-Oxidizing Bacterium, "Candidatus Brocadia sinica".</title>
        <authorList>
            <person name="Oshiki M."/>
            <person name="Shinyako-Hata K."/>
            <person name="Satoh H."/>
            <person name="Okabe S."/>
        </authorList>
    </citation>
    <scope>NUCLEOTIDE SEQUENCE [LARGE SCALE GENOMIC DNA]</scope>
    <source>
        <strain evidence="2">JPN1</strain>
    </source>
</reference>
<evidence type="ECO:0000313" key="2">
    <source>
        <dbReference type="Proteomes" id="UP000032309"/>
    </source>
</evidence>
<comment type="caution">
    <text evidence="1">The sequence shown here is derived from an EMBL/GenBank/DDBJ whole genome shotgun (WGS) entry which is preliminary data.</text>
</comment>
<accession>A0ABQ0JU83</accession>
<dbReference type="Proteomes" id="UP000032309">
    <property type="component" value="Unassembled WGS sequence"/>
</dbReference>
<gene>
    <name evidence="1" type="ORF">BROSI_A0785</name>
</gene>
<protein>
    <submittedName>
        <fullName evidence="1">Phosphomannomutase</fullName>
    </submittedName>
</protein>
<dbReference type="EMBL" id="BAFN01000001">
    <property type="protein sequence ID" value="GAN32273.1"/>
    <property type="molecule type" value="Genomic_DNA"/>
</dbReference>
<sequence length="52" mass="5914">MVRCYPLKVKGIDVEATLKKVERVLSEEKELSPAIRSMVELLIFLITLLANL</sequence>
<evidence type="ECO:0000313" key="1">
    <source>
        <dbReference type="EMBL" id="GAN32273.1"/>
    </source>
</evidence>
<proteinExistence type="predicted"/>
<keyword evidence="2" id="KW-1185">Reference proteome</keyword>
<name>A0ABQ0JU83_9BACT</name>